<sequence length="60" mass="7387">MKDLKKEEDKYIKLDFDTQVDSKLLEEYYKKIEEGLNDVKYNRIISREDLLKEIQDWDSE</sequence>
<dbReference type="AlphaFoldDB" id="A0A226HL65"/>
<dbReference type="EMBL" id="MUGW01000008">
    <property type="protein sequence ID" value="OXA94854.1"/>
    <property type="molecule type" value="Genomic_DNA"/>
</dbReference>
<dbReference type="RefSeq" id="WP_089048514.1">
    <property type="nucleotide sequence ID" value="NZ_FXTV01000002.1"/>
</dbReference>
<protein>
    <submittedName>
        <fullName evidence="1">Uncharacterized protein</fullName>
    </submittedName>
</protein>
<name>A0A226HL65_9FLAO</name>
<organism evidence="1 2">
    <name type="scientific">Flavobacterium hercynium</name>
    <dbReference type="NCBI Taxonomy" id="387094"/>
    <lineage>
        <taxon>Bacteria</taxon>
        <taxon>Pseudomonadati</taxon>
        <taxon>Bacteroidota</taxon>
        <taxon>Flavobacteriia</taxon>
        <taxon>Flavobacteriales</taxon>
        <taxon>Flavobacteriaceae</taxon>
        <taxon>Flavobacterium</taxon>
    </lineage>
</organism>
<keyword evidence="2" id="KW-1185">Reference proteome</keyword>
<reference evidence="1 2" key="1">
    <citation type="submission" date="2016-11" db="EMBL/GenBank/DDBJ databases">
        <title>Whole genomes of Flavobacteriaceae.</title>
        <authorList>
            <person name="Stine C."/>
            <person name="Li C."/>
            <person name="Tadesse D."/>
        </authorList>
    </citation>
    <scope>NUCLEOTIDE SEQUENCE [LARGE SCALE GENOMIC DNA]</scope>
    <source>
        <strain evidence="1 2">DSM 18292</strain>
    </source>
</reference>
<proteinExistence type="predicted"/>
<comment type="caution">
    <text evidence="1">The sequence shown here is derived from an EMBL/GenBank/DDBJ whole genome shotgun (WGS) entry which is preliminary data.</text>
</comment>
<evidence type="ECO:0000313" key="1">
    <source>
        <dbReference type="EMBL" id="OXA94854.1"/>
    </source>
</evidence>
<dbReference type="Proteomes" id="UP000198345">
    <property type="component" value="Unassembled WGS sequence"/>
</dbReference>
<evidence type="ECO:0000313" key="2">
    <source>
        <dbReference type="Proteomes" id="UP000198345"/>
    </source>
</evidence>
<gene>
    <name evidence="1" type="ORF">B0A66_03760</name>
</gene>
<accession>A0A226HL65</accession>